<evidence type="ECO:0000256" key="3">
    <source>
        <dbReference type="ARBA" id="ARBA00006263"/>
    </source>
</evidence>
<comment type="caution">
    <text evidence="9">Lacks conserved residue(s) required for the propagation of feature annotation.</text>
</comment>
<dbReference type="GO" id="GO:0015420">
    <property type="term" value="F:ABC-type vitamin B12 transporter activity"/>
    <property type="evidence" value="ECO:0007669"/>
    <property type="project" value="UniProtKB-UniRule"/>
</dbReference>
<evidence type="ECO:0000256" key="8">
    <source>
        <dbReference type="ARBA" id="ARBA00023136"/>
    </source>
</evidence>
<sequence length="316" mass="34115">MSALTLMLAAWAIEATFGWPDWLYRLVRHPVVWLGWLIRWLEARLNNRNWTHMARYVVGAVASLFVISVATLAALALSRSLSVGFAGFLIEALIASSLLASHSLYTHVRSVAEPLAEKDLAGAQKSVSLIVGRDPSELDEAGVARAALESLAENTSDGVIAPLFWGALFGLPGLAAYKAINTLDSMIGHRNQRYAAFGGFAARLDDIANLVPARLTGILFSMGSASLKAFGIMWRDARHHRSPNAGWPEAAMAGALGVRLSGPRIYGDTPSHEPWLNEGAPNPTADHLRRGLILYVKSLSIMACLLLILSILAETL</sequence>
<evidence type="ECO:0000256" key="6">
    <source>
        <dbReference type="ARBA" id="ARBA00022692"/>
    </source>
</evidence>
<comment type="similarity">
    <text evidence="3 9">Belongs to the CobD/CbiB family.</text>
</comment>
<dbReference type="NCBIfam" id="TIGR00380">
    <property type="entry name" value="cobal_cbiB"/>
    <property type="match status" value="1"/>
</dbReference>
<evidence type="ECO:0000256" key="9">
    <source>
        <dbReference type="HAMAP-Rule" id="MF_00024"/>
    </source>
</evidence>
<dbReference type="InterPro" id="IPR004485">
    <property type="entry name" value="Cobalamin_biosynth_CobD/CbiB"/>
</dbReference>
<dbReference type="UniPathway" id="UPA00148"/>
<dbReference type="Proteomes" id="UP000027037">
    <property type="component" value="Unassembled WGS sequence"/>
</dbReference>
<evidence type="ECO:0000313" key="10">
    <source>
        <dbReference type="EMBL" id="KCZ53592.1"/>
    </source>
</evidence>
<dbReference type="GO" id="GO:0048472">
    <property type="term" value="F:threonine-phosphate decarboxylase activity"/>
    <property type="evidence" value="ECO:0007669"/>
    <property type="project" value="InterPro"/>
</dbReference>
<gene>
    <name evidence="9" type="primary">cobD</name>
    <name evidence="10" type="ORF">HY29_16895</name>
</gene>
<dbReference type="RefSeq" id="WP_034797530.1">
    <property type="nucleotide sequence ID" value="NZ_AWFF01000051.1"/>
</dbReference>
<comment type="pathway">
    <text evidence="2 9">Cofactor biosynthesis; adenosylcobalamin biosynthesis.</text>
</comment>
<keyword evidence="5 9" id="KW-0169">Cobalamin biosynthesis</keyword>
<comment type="function">
    <text evidence="9">Converts cobyric acid to cobinamide by the addition of aminopropanol on the F carboxylic group.</text>
</comment>
<dbReference type="eggNOG" id="COG1270">
    <property type="taxonomic scope" value="Bacteria"/>
</dbReference>
<keyword evidence="8 9" id="KW-0472">Membrane</keyword>
<dbReference type="EMBL" id="AWFF01000051">
    <property type="protein sequence ID" value="KCZ53592.1"/>
    <property type="molecule type" value="Genomic_DNA"/>
</dbReference>
<proteinExistence type="inferred from homology"/>
<dbReference type="PANTHER" id="PTHR34308">
    <property type="entry name" value="COBALAMIN BIOSYNTHESIS PROTEIN CBIB"/>
    <property type="match status" value="1"/>
</dbReference>
<keyword evidence="7 9" id="KW-1133">Transmembrane helix</keyword>
<dbReference type="Pfam" id="PF03186">
    <property type="entry name" value="CobD_Cbib"/>
    <property type="match status" value="1"/>
</dbReference>
<keyword evidence="11" id="KW-1185">Reference proteome</keyword>
<accession>A0A062U5N4</accession>
<dbReference type="PANTHER" id="PTHR34308:SF1">
    <property type="entry name" value="COBALAMIN BIOSYNTHESIS PROTEIN CBIB"/>
    <property type="match status" value="1"/>
</dbReference>
<evidence type="ECO:0000256" key="7">
    <source>
        <dbReference type="ARBA" id="ARBA00022989"/>
    </source>
</evidence>
<evidence type="ECO:0000256" key="1">
    <source>
        <dbReference type="ARBA" id="ARBA00004651"/>
    </source>
</evidence>
<comment type="subcellular location">
    <subcellularLocation>
        <location evidence="1 9">Cell membrane</location>
        <topology evidence="1 9">Multi-pass membrane protein</topology>
    </subcellularLocation>
</comment>
<organism evidence="10 11">
    <name type="scientific">Hyphomonas beringensis</name>
    <dbReference type="NCBI Taxonomy" id="1280946"/>
    <lineage>
        <taxon>Bacteria</taxon>
        <taxon>Pseudomonadati</taxon>
        <taxon>Pseudomonadota</taxon>
        <taxon>Alphaproteobacteria</taxon>
        <taxon>Hyphomonadales</taxon>
        <taxon>Hyphomonadaceae</taxon>
        <taxon>Hyphomonas</taxon>
    </lineage>
</organism>
<feature type="transmembrane region" description="Helical" evidence="9">
    <location>
        <begin position="292"/>
        <end position="313"/>
    </location>
</feature>
<feature type="transmembrane region" description="Helical" evidence="9">
    <location>
        <begin position="53"/>
        <end position="75"/>
    </location>
</feature>
<dbReference type="OrthoDB" id="9811967at2"/>
<dbReference type="STRING" id="1280946.HY29_16895"/>
<dbReference type="PATRIC" id="fig|1280946.3.peg.2537"/>
<evidence type="ECO:0000256" key="4">
    <source>
        <dbReference type="ARBA" id="ARBA00022475"/>
    </source>
</evidence>
<evidence type="ECO:0000256" key="5">
    <source>
        <dbReference type="ARBA" id="ARBA00022573"/>
    </source>
</evidence>
<dbReference type="HAMAP" id="MF_00024">
    <property type="entry name" value="CobD_CbiB"/>
    <property type="match status" value="1"/>
</dbReference>
<dbReference type="AlphaFoldDB" id="A0A062U5N4"/>
<evidence type="ECO:0000313" key="11">
    <source>
        <dbReference type="Proteomes" id="UP000027037"/>
    </source>
</evidence>
<protein>
    <recommendedName>
        <fullName evidence="9">Cobalamin biosynthesis protein CobD</fullName>
    </recommendedName>
</protein>
<keyword evidence="6 9" id="KW-0812">Transmembrane</keyword>
<reference evidence="10 11" key="1">
    <citation type="journal article" date="2014" name="Antonie Van Leeuwenhoek">
        <title>Hyphomonas beringensis sp. nov. and Hyphomonas chukchiensis sp. nov., isolated from surface seawater of the Bering Sea and Chukchi Sea.</title>
        <authorList>
            <person name="Li C."/>
            <person name="Lai Q."/>
            <person name="Li G."/>
            <person name="Dong C."/>
            <person name="Wang J."/>
            <person name="Liao Y."/>
            <person name="Shao Z."/>
        </authorList>
    </citation>
    <scope>NUCLEOTIDE SEQUENCE [LARGE SCALE GENOMIC DNA]</scope>
    <source>
        <strain evidence="10 11">25B14_1</strain>
    </source>
</reference>
<keyword evidence="4 9" id="KW-1003">Cell membrane</keyword>
<name>A0A062U5N4_9PROT</name>
<comment type="caution">
    <text evidence="10">The sequence shown here is derived from an EMBL/GenBank/DDBJ whole genome shotgun (WGS) entry which is preliminary data.</text>
</comment>
<dbReference type="GO" id="GO:0005886">
    <property type="term" value="C:plasma membrane"/>
    <property type="evidence" value="ECO:0007669"/>
    <property type="project" value="UniProtKB-SubCell"/>
</dbReference>
<evidence type="ECO:0000256" key="2">
    <source>
        <dbReference type="ARBA" id="ARBA00004953"/>
    </source>
</evidence>
<dbReference type="GO" id="GO:0009236">
    <property type="term" value="P:cobalamin biosynthetic process"/>
    <property type="evidence" value="ECO:0007669"/>
    <property type="project" value="UniProtKB-UniRule"/>
</dbReference>